<dbReference type="AlphaFoldDB" id="A0A4C1SUN4"/>
<proteinExistence type="predicted"/>
<protein>
    <submittedName>
        <fullName evidence="1">Uncharacterized protein</fullName>
    </submittedName>
</protein>
<dbReference type="Proteomes" id="UP000299102">
    <property type="component" value="Unassembled WGS sequence"/>
</dbReference>
<name>A0A4C1SUN4_EUMVA</name>
<keyword evidence="2" id="KW-1185">Reference proteome</keyword>
<comment type="caution">
    <text evidence="1">The sequence shown here is derived from an EMBL/GenBank/DDBJ whole genome shotgun (WGS) entry which is preliminary data.</text>
</comment>
<evidence type="ECO:0000313" key="2">
    <source>
        <dbReference type="Proteomes" id="UP000299102"/>
    </source>
</evidence>
<sequence length="92" mass="10755">MTILTTDRVLVDGKMLLQRWFPRTVELFHEERLRLETWRTGAAYHRWTDRGRENGAAPLVFPLSAHRLKATERVAMRVPSLDVQLLCADVHM</sequence>
<evidence type="ECO:0000313" key="1">
    <source>
        <dbReference type="EMBL" id="GBP05656.1"/>
    </source>
</evidence>
<reference evidence="1 2" key="1">
    <citation type="journal article" date="2019" name="Commun. Biol.">
        <title>The bagworm genome reveals a unique fibroin gene that provides high tensile strength.</title>
        <authorList>
            <person name="Kono N."/>
            <person name="Nakamura H."/>
            <person name="Ohtoshi R."/>
            <person name="Tomita M."/>
            <person name="Numata K."/>
            <person name="Arakawa K."/>
        </authorList>
    </citation>
    <scope>NUCLEOTIDE SEQUENCE [LARGE SCALE GENOMIC DNA]</scope>
</reference>
<organism evidence="1 2">
    <name type="scientific">Eumeta variegata</name>
    <name type="common">Bagworm moth</name>
    <name type="synonym">Eumeta japonica</name>
    <dbReference type="NCBI Taxonomy" id="151549"/>
    <lineage>
        <taxon>Eukaryota</taxon>
        <taxon>Metazoa</taxon>
        <taxon>Ecdysozoa</taxon>
        <taxon>Arthropoda</taxon>
        <taxon>Hexapoda</taxon>
        <taxon>Insecta</taxon>
        <taxon>Pterygota</taxon>
        <taxon>Neoptera</taxon>
        <taxon>Endopterygota</taxon>
        <taxon>Lepidoptera</taxon>
        <taxon>Glossata</taxon>
        <taxon>Ditrysia</taxon>
        <taxon>Tineoidea</taxon>
        <taxon>Psychidae</taxon>
        <taxon>Oiketicinae</taxon>
        <taxon>Eumeta</taxon>
    </lineage>
</organism>
<dbReference type="EMBL" id="BGZK01000019">
    <property type="protein sequence ID" value="GBP05656.1"/>
    <property type="molecule type" value="Genomic_DNA"/>
</dbReference>
<gene>
    <name evidence="1" type="ORF">EVAR_5009_1</name>
</gene>
<accession>A0A4C1SUN4</accession>